<dbReference type="EMBL" id="OV121138">
    <property type="protein sequence ID" value="CAH0561053.1"/>
    <property type="molecule type" value="Genomic_DNA"/>
</dbReference>
<gene>
    <name evidence="6" type="ORF">MELIAE_LOCUS10684</name>
</gene>
<keyword evidence="7" id="KW-1185">Reference proteome</keyword>
<name>A0A9P0BFR2_BRAAE</name>
<evidence type="ECO:0000256" key="2">
    <source>
        <dbReference type="ARBA" id="ARBA00022801"/>
    </source>
</evidence>
<evidence type="ECO:0000256" key="3">
    <source>
        <dbReference type="ARBA" id="ARBA00022963"/>
    </source>
</evidence>
<dbReference type="SUPFAM" id="SSF47473">
    <property type="entry name" value="EF-hand"/>
    <property type="match status" value="1"/>
</dbReference>
<dbReference type="EC" id="3.1.4.11" evidence="1"/>
<dbReference type="Gene3D" id="1.10.238.10">
    <property type="entry name" value="EF-hand"/>
    <property type="match status" value="1"/>
</dbReference>
<protein>
    <recommendedName>
        <fullName evidence="1">phosphoinositide phospholipase C</fullName>
        <ecNumber evidence="1">3.1.4.11</ecNumber>
    </recommendedName>
</protein>
<proteinExistence type="predicted"/>
<dbReference type="AlphaFoldDB" id="A0A9P0BFR2"/>
<dbReference type="Gene3D" id="2.30.29.240">
    <property type="match status" value="1"/>
</dbReference>
<keyword evidence="3" id="KW-0442">Lipid degradation</keyword>
<reference evidence="6" key="1">
    <citation type="submission" date="2021-12" db="EMBL/GenBank/DDBJ databases">
        <authorList>
            <person name="King R."/>
        </authorList>
    </citation>
    <scope>NUCLEOTIDE SEQUENCE</scope>
</reference>
<dbReference type="InterPro" id="IPR001192">
    <property type="entry name" value="PI-PLC_fam"/>
</dbReference>
<organism evidence="6 7">
    <name type="scientific">Brassicogethes aeneus</name>
    <name type="common">Rape pollen beetle</name>
    <name type="synonym">Meligethes aeneus</name>
    <dbReference type="NCBI Taxonomy" id="1431903"/>
    <lineage>
        <taxon>Eukaryota</taxon>
        <taxon>Metazoa</taxon>
        <taxon>Ecdysozoa</taxon>
        <taxon>Arthropoda</taxon>
        <taxon>Hexapoda</taxon>
        <taxon>Insecta</taxon>
        <taxon>Pterygota</taxon>
        <taxon>Neoptera</taxon>
        <taxon>Endopterygota</taxon>
        <taxon>Coleoptera</taxon>
        <taxon>Polyphaga</taxon>
        <taxon>Cucujiformia</taxon>
        <taxon>Nitidulidae</taxon>
        <taxon>Meligethinae</taxon>
        <taxon>Brassicogethes</taxon>
    </lineage>
</organism>
<dbReference type="GO" id="GO:0004435">
    <property type="term" value="F:phosphatidylinositol-4,5-bisphosphate phospholipase C activity"/>
    <property type="evidence" value="ECO:0007669"/>
    <property type="project" value="UniProtKB-EC"/>
</dbReference>
<dbReference type="GO" id="GO:0046488">
    <property type="term" value="P:phosphatidylinositol metabolic process"/>
    <property type="evidence" value="ECO:0007669"/>
    <property type="project" value="TreeGrafter"/>
</dbReference>
<sequence length="318" mass="36630">MGESDLRDKHITLRSWQTHLRTITHNNKSSNVCPRTALMKHWMRLNFSVDPVGKIPVKVIAKTFASGRTEKLVYQFLSELGLPSQKNDSIEPSDFTFDKFYALYHKICPRNDIEELFRSITQGKAEYMNINQMIEFLNEKQRDPRLNEILYPLYDEKRAAEIIDTYEQDEESRKERRLTKDGFTSINTDKTKFCLFGRKSKLNLNALNNVSIVINNINIMPVNQIKYLGVIFDNELNFHAHADYILRKFSKKVNFISRIDFFASVASSATSPQNKHNILKSNTSFPFLRGTVDGVEGPVSSRRRLAAAILLAISGSKR</sequence>
<accession>A0A9P0BFR2</accession>
<dbReference type="Pfam" id="PF22631">
    <property type="entry name" value="PLCB1-4-like_EFh"/>
    <property type="match status" value="1"/>
</dbReference>
<dbReference type="Proteomes" id="UP001154078">
    <property type="component" value="Chromosome 7"/>
</dbReference>
<dbReference type="GO" id="GO:0048015">
    <property type="term" value="P:phosphatidylinositol-mediated signaling"/>
    <property type="evidence" value="ECO:0007669"/>
    <property type="project" value="TreeGrafter"/>
</dbReference>
<dbReference type="GO" id="GO:0016042">
    <property type="term" value="P:lipid catabolic process"/>
    <property type="evidence" value="ECO:0007669"/>
    <property type="project" value="UniProtKB-KW"/>
</dbReference>
<evidence type="ECO:0000313" key="7">
    <source>
        <dbReference type="Proteomes" id="UP001154078"/>
    </source>
</evidence>
<dbReference type="PANTHER" id="PTHR10336">
    <property type="entry name" value="PHOSPHOINOSITIDE-SPECIFIC PHOSPHOLIPASE C FAMILY PROTEIN"/>
    <property type="match status" value="1"/>
</dbReference>
<dbReference type="InterPro" id="IPR011992">
    <property type="entry name" value="EF-hand-dom_pair"/>
</dbReference>
<evidence type="ECO:0000313" key="6">
    <source>
        <dbReference type="EMBL" id="CAH0561053.1"/>
    </source>
</evidence>
<evidence type="ECO:0000256" key="1">
    <source>
        <dbReference type="ARBA" id="ARBA00012368"/>
    </source>
</evidence>
<evidence type="ECO:0000259" key="5">
    <source>
        <dbReference type="Pfam" id="PF22631"/>
    </source>
</evidence>
<evidence type="ECO:0000256" key="4">
    <source>
        <dbReference type="ARBA" id="ARBA00023098"/>
    </source>
</evidence>
<dbReference type="InterPro" id="IPR053945">
    <property type="entry name" value="PLCB1-4-like_EFh"/>
</dbReference>
<dbReference type="OrthoDB" id="269822at2759"/>
<keyword evidence="2" id="KW-0378">Hydrolase</keyword>
<keyword evidence="4" id="KW-0443">Lipid metabolism</keyword>
<dbReference type="PANTHER" id="PTHR10336:SF36">
    <property type="entry name" value="1-PHOSPHATIDYLINOSITOL 4,5-BISPHOSPHATE PHOSPHODIESTERASE BETA-4"/>
    <property type="match status" value="1"/>
</dbReference>
<feature type="domain" description="Phosphoinositide phospholipase C beta 1-4-like EF-hand" evidence="5">
    <location>
        <begin position="38"/>
        <end position="108"/>
    </location>
</feature>
<dbReference type="GO" id="GO:0051209">
    <property type="term" value="P:release of sequestered calcium ion into cytosol"/>
    <property type="evidence" value="ECO:0007669"/>
    <property type="project" value="TreeGrafter"/>
</dbReference>